<dbReference type="Gene3D" id="2.60.120.470">
    <property type="entry name" value="PITH domain"/>
    <property type="match status" value="1"/>
</dbReference>
<dbReference type="WBParaSite" id="SMRG1_910.1">
    <property type="protein sequence ID" value="SMRG1_910.1"/>
    <property type="gene ID" value="SMRG1_910"/>
</dbReference>
<accession>A0AA85AKT2</accession>
<dbReference type="PROSITE" id="PS51257">
    <property type="entry name" value="PROKAR_LIPOPROTEIN"/>
    <property type="match status" value="1"/>
</dbReference>
<comment type="similarity">
    <text evidence="1">Belongs to the PITHD1 family.</text>
</comment>
<dbReference type="InterPro" id="IPR037047">
    <property type="entry name" value="PITH_dom_sf"/>
</dbReference>
<dbReference type="InterPro" id="IPR008979">
    <property type="entry name" value="Galactose-bd-like_sf"/>
</dbReference>
<evidence type="ECO:0000313" key="5">
    <source>
        <dbReference type="WBParaSite" id="SMRG1_910.1"/>
    </source>
</evidence>
<name>A0AA85AKT2_9TREM</name>
<organism evidence="4 5">
    <name type="scientific">Schistosoma margrebowiei</name>
    <dbReference type="NCBI Taxonomy" id="48269"/>
    <lineage>
        <taxon>Eukaryota</taxon>
        <taxon>Metazoa</taxon>
        <taxon>Spiralia</taxon>
        <taxon>Lophotrochozoa</taxon>
        <taxon>Platyhelminthes</taxon>
        <taxon>Trematoda</taxon>
        <taxon>Digenea</taxon>
        <taxon>Strigeidida</taxon>
        <taxon>Schistosomatoidea</taxon>
        <taxon>Schistosomatidae</taxon>
        <taxon>Schistosoma</taxon>
    </lineage>
</organism>
<evidence type="ECO:0000259" key="3">
    <source>
        <dbReference type="PROSITE" id="PS51532"/>
    </source>
</evidence>
<evidence type="ECO:0000256" key="2">
    <source>
        <dbReference type="SAM" id="SignalP"/>
    </source>
</evidence>
<dbReference type="GO" id="GO:0005634">
    <property type="term" value="C:nucleus"/>
    <property type="evidence" value="ECO:0007669"/>
    <property type="project" value="TreeGrafter"/>
</dbReference>
<dbReference type="SUPFAM" id="SSF49785">
    <property type="entry name" value="Galactose-binding domain-like"/>
    <property type="match status" value="1"/>
</dbReference>
<dbReference type="InterPro" id="IPR045099">
    <property type="entry name" value="PITH1-like"/>
</dbReference>
<dbReference type="PANTHER" id="PTHR12175">
    <property type="entry name" value="AD039 HT014 THIOREDOXIN FAMILY TRP26"/>
    <property type="match status" value="1"/>
</dbReference>
<protein>
    <recommendedName>
        <fullName evidence="3">PITH domain-containing protein</fullName>
    </recommendedName>
</protein>
<feature type="domain" description="PITH" evidence="3">
    <location>
        <begin position="31"/>
        <end position="203"/>
    </location>
</feature>
<keyword evidence="2" id="KW-0732">Signal</keyword>
<reference evidence="5" key="1">
    <citation type="submission" date="2023-11" db="UniProtKB">
        <authorList>
            <consortium name="WormBaseParasite"/>
        </authorList>
    </citation>
    <scope>IDENTIFICATION</scope>
</reference>
<dbReference type="Pfam" id="PF06201">
    <property type="entry name" value="PITH"/>
    <property type="match status" value="1"/>
</dbReference>
<feature type="chain" id="PRO_5041712647" description="PITH domain-containing protein" evidence="2">
    <location>
        <begin position="20"/>
        <end position="222"/>
    </location>
</feature>
<dbReference type="PROSITE" id="PS51532">
    <property type="entry name" value="PITH"/>
    <property type="match status" value="1"/>
</dbReference>
<proteinExistence type="inferred from homology"/>
<feature type="signal peptide" evidence="2">
    <location>
        <begin position="1"/>
        <end position="19"/>
    </location>
</feature>
<dbReference type="InterPro" id="IPR010400">
    <property type="entry name" value="PITH_dom"/>
</dbReference>
<dbReference type="GO" id="GO:0005737">
    <property type="term" value="C:cytoplasm"/>
    <property type="evidence" value="ECO:0007669"/>
    <property type="project" value="UniProtKB-ARBA"/>
</dbReference>
<dbReference type="PANTHER" id="PTHR12175:SF1">
    <property type="entry name" value="PITH DOMAIN-CONTAINING PROTEIN 1"/>
    <property type="match status" value="1"/>
</dbReference>
<dbReference type="AlphaFoldDB" id="A0AA85AKT2"/>
<dbReference type="Proteomes" id="UP000050790">
    <property type="component" value="Unassembled WGS sequence"/>
</dbReference>
<sequence>MKKRIYVFLMVHFIYSCYMCDHSISGHCCHSHKADSSPSFSLYWFIDIHNVECLNESVSGSGKLVFKPYEDRKDSTVYVESDVDQELLFNIPFTGNIKLMSIIISGADTEQHPSQVSLYKNKPFMTFEDLSAECEQSLELTVDPNGEVIYPLKISRFSNVQTLSLHFSANYGGDTTRIHYIGLRGDYTPAPRREAVITNYEVTPNVSDLKDNILQTQSRFVE</sequence>
<evidence type="ECO:0000313" key="4">
    <source>
        <dbReference type="Proteomes" id="UP000050790"/>
    </source>
</evidence>
<evidence type="ECO:0000256" key="1">
    <source>
        <dbReference type="ARBA" id="ARBA00025788"/>
    </source>
</evidence>